<protein>
    <submittedName>
        <fullName evidence="2">Uncharacterized protein</fullName>
    </submittedName>
</protein>
<feature type="transmembrane region" description="Helical" evidence="1">
    <location>
        <begin position="26"/>
        <end position="45"/>
    </location>
</feature>
<name>A0ABS6JN24_9BACI</name>
<proteinExistence type="predicted"/>
<organism evidence="2 3">
    <name type="scientific">Evansella alkalicola</name>
    <dbReference type="NCBI Taxonomy" id="745819"/>
    <lineage>
        <taxon>Bacteria</taxon>
        <taxon>Bacillati</taxon>
        <taxon>Bacillota</taxon>
        <taxon>Bacilli</taxon>
        <taxon>Bacillales</taxon>
        <taxon>Bacillaceae</taxon>
        <taxon>Evansella</taxon>
    </lineage>
</organism>
<dbReference type="EMBL" id="JAHQCR010000008">
    <property type="protein sequence ID" value="MBU9719964.1"/>
    <property type="molecule type" value="Genomic_DNA"/>
</dbReference>
<keyword evidence="3" id="KW-1185">Reference proteome</keyword>
<gene>
    <name evidence="2" type="ORF">KS407_00740</name>
</gene>
<accession>A0ABS6JN24</accession>
<dbReference type="RefSeq" id="WP_088077172.1">
    <property type="nucleotide sequence ID" value="NZ_JAHQCR010000008.1"/>
</dbReference>
<dbReference type="Proteomes" id="UP000790580">
    <property type="component" value="Unassembled WGS sequence"/>
</dbReference>
<reference evidence="2 3" key="1">
    <citation type="submission" date="2021-06" db="EMBL/GenBank/DDBJ databases">
        <title>Bacillus sp. RD4P76, an endophyte from a halophyte.</title>
        <authorList>
            <person name="Sun J.-Q."/>
        </authorList>
    </citation>
    <scope>NUCLEOTIDE SEQUENCE [LARGE SCALE GENOMIC DNA]</scope>
    <source>
        <strain evidence="2 3">JCM 17098</strain>
    </source>
</reference>
<keyword evidence="1" id="KW-0472">Membrane</keyword>
<evidence type="ECO:0000256" key="1">
    <source>
        <dbReference type="SAM" id="Phobius"/>
    </source>
</evidence>
<sequence length="74" mass="8801">MIESYSPFFLMEMSIQTLNYKDMGSILMLYFFLISTGIFVLAKYFKSTEMSWPQTIIAIFILTVLLYGFDYFFK</sequence>
<comment type="caution">
    <text evidence="2">The sequence shown here is derived from an EMBL/GenBank/DDBJ whole genome shotgun (WGS) entry which is preliminary data.</text>
</comment>
<evidence type="ECO:0000313" key="2">
    <source>
        <dbReference type="EMBL" id="MBU9719964.1"/>
    </source>
</evidence>
<evidence type="ECO:0000313" key="3">
    <source>
        <dbReference type="Proteomes" id="UP000790580"/>
    </source>
</evidence>
<keyword evidence="1" id="KW-0812">Transmembrane</keyword>
<feature type="transmembrane region" description="Helical" evidence="1">
    <location>
        <begin position="51"/>
        <end position="73"/>
    </location>
</feature>
<keyword evidence="1" id="KW-1133">Transmembrane helix</keyword>